<gene>
    <name evidence="1" type="ORF">S06H3_64233</name>
</gene>
<proteinExistence type="predicted"/>
<reference evidence="1" key="1">
    <citation type="journal article" date="2014" name="Front. Microbiol.">
        <title>High frequency of phylogenetically diverse reductive dehalogenase-homologous genes in deep subseafloor sedimentary metagenomes.</title>
        <authorList>
            <person name="Kawai M."/>
            <person name="Futagami T."/>
            <person name="Toyoda A."/>
            <person name="Takaki Y."/>
            <person name="Nishi S."/>
            <person name="Hori S."/>
            <person name="Arai W."/>
            <person name="Tsubouchi T."/>
            <person name="Morono Y."/>
            <person name="Uchiyama I."/>
            <person name="Ito T."/>
            <person name="Fujiyama A."/>
            <person name="Inagaki F."/>
            <person name="Takami H."/>
        </authorList>
    </citation>
    <scope>NUCLEOTIDE SEQUENCE</scope>
    <source>
        <strain evidence="1">Expedition CK06-06</strain>
    </source>
</reference>
<dbReference type="EMBL" id="BARV01042841">
    <property type="protein sequence ID" value="GAI51427.1"/>
    <property type="molecule type" value="Genomic_DNA"/>
</dbReference>
<name>X1P529_9ZZZZ</name>
<organism evidence="1">
    <name type="scientific">marine sediment metagenome</name>
    <dbReference type="NCBI Taxonomy" id="412755"/>
    <lineage>
        <taxon>unclassified sequences</taxon>
        <taxon>metagenomes</taxon>
        <taxon>ecological metagenomes</taxon>
    </lineage>
</organism>
<sequence length="34" mass="3957">MCKQLEFEKKTIIDGIIDDYLKASKPAEVLERQC</sequence>
<accession>X1P529</accession>
<feature type="non-terminal residue" evidence="1">
    <location>
        <position position="34"/>
    </location>
</feature>
<dbReference type="AlphaFoldDB" id="X1P529"/>
<comment type="caution">
    <text evidence="1">The sequence shown here is derived from an EMBL/GenBank/DDBJ whole genome shotgun (WGS) entry which is preliminary data.</text>
</comment>
<evidence type="ECO:0000313" key="1">
    <source>
        <dbReference type="EMBL" id="GAI51427.1"/>
    </source>
</evidence>
<protein>
    <submittedName>
        <fullName evidence="1">Uncharacterized protein</fullName>
    </submittedName>
</protein>